<comment type="similarity">
    <text evidence="1">Belongs to the protein disulfide isomerase family.</text>
</comment>
<reference evidence="4 5" key="1">
    <citation type="submission" date="2012-10" db="EMBL/GenBank/DDBJ databases">
        <authorList>
            <person name="Zafar N."/>
            <person name="Inman J."/>
            <person name="Hall N."/>
            <person name="Lorenzi H."/>
            <person name="Caler E."/>
        </authorList>
    </citation>
    <scope>NUCLEOTIDE SEQUENCE [LARGE SCALE GENOMIC DNA]</scope>
    <source>
        <strain evidence="4 5">IP1</strain>
    </source>
</reference>
<dbReference type="PANTHER" id="PTHR45672">
    <property type="entry name" value="PROTEIN DISULFIDE-ISOMERASE C17H9.14C-RELATED"/>
    <property type="match status" value="1"/>
</dbReference>
<feature type="domain" description="Thioredoxin" evidence="3">
    <location>
        <begin position="9"/>
        <end position="119"/>
    </location>
</feature>
<feature type="chain" id="PRO_5013017444" evidence="2">
    <location>
        <begin position="16"/>
        <end position="119"/>
    </location>
</feature>
<dbReference type="EMBL" id="KB206670">
    <property type="protein sequence ID" value="ELP89208.1"/>
    <property type="molecule type" value="Genomic_DNA"/>
</dbReference>
<gene>
    <name evidence="4" type="ORF">EIN_486500</name>
</gene>
<dbReference type="Gene3D" id="3.40.30.10">
    <property type="entry name" value="Glutaredoxin"/>
    <property type="match status" value="1"/>
</dbReference>
<sequence>MRALFVLCLFALSNAAVVSLTAENFDAKIKEGKPVLVKFFAPWCGHCKKLAPTYEEFSNVAETEIPQLVVAEVDCPANNAICGHVQGYPTVILYHDGAQTEFEGARTVDAMKAFINKNL</sequence>
<evidence type="ECO:0000313" key="4">
    <source>
        <dbReference type="EMBL" id="ELP89208.1"/>
    </source>
</evidence>
<dbReference type="OMA" id="LWFVQFC"/>
<dbReference type="VEuPathDB" id="AmoebaDB:EIN_486500"/>
<keyword evidence="4" id="KW-0413">Isomerase</keyword>
<dbReference type="InterPro" id="IPR017937">
    <property type="entry name" value="Thioredoxin_CS"/>
</dbReference>
<dbReference type="PROSITE" id="PS51352">
    <property type="entry name" value="THIOREDOXIN_2"/>
    <property type="match status" value="1"/>
</dbReference>
<evidence type="ECO:0000256" key="2">
    <source>
        <dbReference type="SAM" id="SignalP"/>
    </source>
</evidence>
<dbReference type="SUPFAM" id="SSF52833">
    <property type="entry name" value="Thioredoxin-like"/>
    <property type="match status" value="1"/>
</dbReference>
<evidence type="ECO:0000313" key="5">
    <source>
        <dbReference type="Proteomes" id="UP000014680"/>
    </source>
</evidence>
<protein>
    <submittedName>
        <fullName evidence="4">Protein disulfide isomerase, putative</fullName>
        <ecNumber evidence="4">5.3.4.1</ecNumber>
    </submittedName>
</protein>
<dbReference type="RefSeq" id="XP_004255979.1">
    <property type="nucleotide sequence ID" value="XM_004255931.1"/>
</dbReference>
<dbReference type="KEGG" id="eiv:EIN_486500"/>
<keyword evidence="2" id="KW-0732">Signal</keyword>
<dbReference type="InterPro" id="IPR013766">
    <property type="entry name" value="Thioredoxin_domain"/>
</dbReference>
<dbReference type="InterPro" id="IPR036249">
    <property type="entry name" value="Thioredoxin-like_sf"/>
</dbReference>
<dbReference type="Pfam" id="PF00085">
    <property type="entry name" value="Thioredoxin"/>
    <property type="match status" value="1"/>
</dbReference>
<evidence type="ECO:0000259" key="3">
    <source>
        <dbReference type="PROSITE" id="PS51352"/>
    </source>
</evidence>
<dbReference type="GeneID" id="14888193"/>
<dbReference type="GO" id="GO:0003756">
    <property type="term" value="F:protein disulfide isomerase activity"/>
    <property type="evidence" value="ECO:0007669"/>
    <property type="project" value="UniProtKB-EC"/>
</dbReference>
<name>A0A0A1UAK1_ENTIV</name>
<dbReference type="PANTHER" id="PTHR45672:SF11">
    <property type="entry name" value="PROTEIN DISULFIDE-ISOMERASE C17H9.14C"/>
    <property type="match status" value="1"/>
</dbReference>
<organism evidence="4 5">
    <name type="scientific">Entamoeba invadens IP1</name>
    <dbReference type="NCBI Taxonomy" id="370355"/>
    <lineage>
        <taxon>Eukaryota</taxon>
        <taxon>Amoebozoa</taxon>
        <taxon>Evosea</taxon>
        <taxon>Archamoebae</taxon>
        <taxon>Mastigamoebida</taxon>
        <taxon>Entamoebidae</taxon>
        <taxon>Entamoeba</taxon>
    </lineage>
</organism>
<dbReference type="PRINTS" id="PR00421">
    <property type="entry name" value="THIOREDOXIN"/>
</dbReference>
<dbReference type="InterPro" id="IPR051063">
    <property type="entry name" value="PDI"/>
</dbReference>
<dbReference type="Proteomes" id="UP000014680">
    <property type="component" value="Unassembled WGS sequence"/>
</dbReference>
<feature type="signal peptide" evidence="2">
    <location>
        <begin position="1"/>
        <end position="15"/>
    </location>
</feature>
<proteinExistence type="inferred from homology"/>
<keyword evidence="5" id="KW-1185">Reference proteome</keyword>
<evidence type="ECO:0000256" key="1">
    <source>
        <dbReference type="ARBA" id="ARBA00006347"/>
    </source>
</evidence>
<dbReference type="OrthoDB" id="10264505at2759"/>
<dbReference type="CDD" id="cd02961">
    <property type="entry name" value="PDI_a_family"/>
    <property type="match status" value="1"/>
</dbReference>
<dbReference type="AlphaFoldDB" id="A0A0A1UAK1"/>
<dbReference type="PROSITE" id="PS00194">
    <property type="entry name" value="THIOREDOXIN_1"/>
    <property type="match status" value="1"/>
</dbReference>
<dbReference type="GO" id="GO:0006457">
    <property type="term" value="P:protein folding"/>
    <property type="evidence" value="ECO:0007669"/>
    <property type="project" value="TreeGrafter"/>
</dbReference>
<dbReference type="EC" id="5.3.4.1" evidence="4"/>
<dbReference type="GO" id="GO:0005783">
    <property type="term" value="C:endoplasmic reticulum"/>
    <property type="evidence" value="ECO:0007669"/>
    <property type="project" value="TreeGrafter"/>
</dbReference>
<accession>A0A0A1UAK1</accession>